<protein>
    <submittedName>
        <fullName evidence="2">Uncharacterized protein</fullName>
    </submittedName>
</protein>
<evidence type="ECO:0000256" key="1">
    <source>
        <dbReference type="SAM" id="MobiDB-lite"/>
    </source>
</evidence>
<feature type="region of interest" description="Disordered" evidence="1">
    <location>
        <begin position="27"/>
        <end position="53"/>
    </location>
</feature>
<name>A0A0C5GWJ3_ACILW</name>
<reference evidence="2" key="2">
    <citation type="journal article" date="2015" name="Antimicrob. Agents Chemother.">
        <title>A Novel New Delhi Metallo-?-Lactamase Variant, NDM-14, Isolated in a Chinese Hospital Possesses Increased Enzymatic Activity against Carbapenems.</title>
        <authorList>
            <person name="Zou D."/>
            <person name="Huang Y."/>
            <person name="Zhao X."/>
            <person name="Liu W."/>
            <person name="Dong D."/>
            <person name="Li H."/>
            <person name="Wang X."/>
            <person name="Huang S."/>
            <person name="Wei X."/>
            <person name="Yan X."/>
            <person name="Yang Z."/>
            <person name="Tong Y."/>
            <person name="Huang L."/>
            <person name="Yuan J."/>
        </authorList>
    </citation>
    <scope>NUCLEOTIDE SEQUENCE</scope>
    <source>
        <strain evidence="2">JN49-1</strain>
        <plasmid evidence="2">pNDM-JN01</plasmid>
    </source>
</reference>
<reference evidence="2" key="1">
    <citation type="submission" date="2014-07" db="EMBL/GenBank/DDBJ databases">
        <authorList>
            <person name="Zhou D."/>
            <person name="Huang Y."/>
            <person name="Yuan J."/>
            <person name="Meng X."/>
            <person name="Tong Y."/>
        </authorList>
    </citation>
    <scope>NUCLEOTIDE SEQUENCE</scope>
    <source>
        <strain evidence="2">JN49-1</strain>
        <plasmid evidence="2">pNDM-JN01</plasmid>
    </source>
</reference>
<dbReference type="AlphaFoldDB" id="A0A0C5GWJ3"/>
<evidence type="ECO:0000313" key="2">
    <source>
        <dbReference type="EMBL" id="AJP18088.1"/>
    </source>
</evidence>
<proteinExistence type="predicted"/>
<accession>A0A0C5GWJ3</accession>
<keyword evidence="2" id="KW-0614">Plasmid</keyword>
<organism evidence="2">
    <name type="scientific">Acinetobacter lwoffii</name>
    <dbReference type="NCBI Taxonomy" id="28090"/>
    <lineage>
        <taxon>Bacteria</taxon>
        <taxon>Pseudomonadati</taxon>
        <taxon>Pseudomonadota</taxon>
        <taxon>Gammaproteobacteria</taxon>
        <taxon>Moraxellales</taxon>
        <taxon>Moraxellaceae</taxon>
        <taxon>Acinetobacter</taxon>
    </lineage>
</organism>
<dbReference type="EMBL" id="KM210086">
    <property type="protein sequence ID" value="AJP18088.1"/>
    <property type="molecule type" value="Genomic_DNA"/>
</dbReference>
<feature type="compositionally biased region" description="Polar residues" evidence="1">
    <location>
        <begin position="43"/>
        <end position="53"/>
    </location>
</feature>
<sequence length="53" mass="5692">MQGSSEADKICDFVELTAEPQLLPFAPKRDLQSNPAGLRLGQGVNNPNGLQLI</sequence>
<geneLocation type="plasmid" evidence="2">
    <name>pNDM-JN01</name>
</geneLocation>